<dbReference type="PANTHER" id="PTHR30136:SF24">
    <property type="entry name" value="HTH-TYPE TRANSCRIPTIONAL REPRESSOR ALLR"/>
    <property type="match status" value="1"/>
</dbReference>
<evidence type="ECO:0000256" key="1">
    <source>
        <dbReference type="ARBA" id="ARBA00023015"/>
    </source>
</evidence>
<name>A0A853G0I4_9BURK</name>
<dbReference type="InterPro" id="IPR036388">
    <property type="entry name" value="WH-like_DNA-bd_sf"/>
</dbReference>
<dbReference type="Gene3D" id="1.10.10.10">
    <property type="entry name" value="Winged helix-like DNA-binding domain superfamily/Winged helix DNA-binding domain"/>
    <property type="match status" value="1"/>
</dbReference>
<dbReference type="GO" id="GO:0003700">
    <property type="term" value="F:DNA-binding transcription factor activity"/>
    <property type="evidence" value="ECO:0007669"/>
    <property type="project" value="InterPro"/>
</dbReference>
<dbReference type="InterPro" id="IPR036390">
    <property type="entry name" value="WH_DNA-bd_sf"/>
</dbReference>
<dbReference type="SUPFAM" id="SSF55781">
    <property type="entry name" value="GAF domain-like"/>
    <property type="match status" value="1"/>
</dbReference>
<evidence type="ECO:0000259" key="3">
    <source>
        <dbReference type="PROSITE" id="PS51000"/>
    </source>
</evidence>
<evidence type="ECO:0000313" key="5">
    <source>
        <dbReference type="EMBL" id="NYT48570.1"/>
    </source>
</evidence>
<dbReference type="InterPro" id="IPR013196">
    <property type="entry name" value="HTH_11"/>
</dbReference>
<dbReference type="AlphaFoldDB" id="A0A853G0I4"/>
<evidence type="ECO:0000313" key="6">
    <source>
        <dbReference type="Proteomes" id="UP000559809"/>
    </source>
</evidence>
<dbReference type="PANTHER" id="PTHR30136">
    <property type="entry name" value="HELIX-TURN-HELIX TRANSCRIPTIONAL REGULATOR, ICLR FAMILY"/>
    <property type="match status" value="1"/>
</dbReference>
<dbReference type="InterPro" id="IPR001034">
    <property type="entry name" value="DeoR_HTH"/>
</dbReference>
<organism evidence="5 6">
    <name type="scientific">Parapusillimonas granuli</name>
    <dbReference type="NCBI Taxonomy" id="380911"/>
    <lineage>
        <taxon>Bacteria</taxon>
        <taxon>Pseudomonadati</taxon>
        <taxon>Pseudomonadota</taxon>
        <taxon>Betaproteobacteria</taxon>
        <taxon>Burkholderiales</taxon>
        <taxon>Alcaligenaceae</taxon>
        <taxon>Parapusillimonas</taxon>
    </lineage>
</organism>
<keyword evidence="6" id="KW-1185">Reference proteome</keyword>
<dbReference type="Gene3D" id="3.30.450.40">
    <property type="match status" value="1"/>
</dbReference>
<dbReference type="InterPro" id="IPR029016">
    <property type="entry name" value="GAF-like_dom_sf"/>
</dbReference>
<comment type="caution">
    <text evidence="5">The sequence shown here is derived from an EMBL/GenBank/DDBJ whole genome shotgun (WGS) entry which is preliminary data.</text>
</comment>
<proteinExistence type="predicted"/>
<dbReference type="GO" id="GO:0003677">
    <property type="term" value="F:DNA binding"/>
    <property type="evidence" value="ECO:0007669"/>
    <property type="project" value="TreeGrafter"/>
</dbReference>
<dbReference type="InterPro" id="IPR014757">
    <property type="entry name" value="Tscrpt_reg_IclR_C"/>
</dbReference>
<dbReference type="Proteomes" id="UP000559809">
    <property type="component" value="Unassembled WGS sequence"/>
</dbReference>
<keyword evidence="2" id="KW-0804">Transcription</keyword>
<dbReference type="RefSeq" id="WP_180153859.1">
    <property type="nucleotide sequence ID" value="NZ_JACCEM010000002.1"/>
</dbReference>
<dbReference type="PROSITE" id="PS51000">
    <property type="entry name" value="HTH_DEOR_2"/>
    <property type="match status" value="1"/>
</dbReference>
<evidence type="ECO:0000256" key="2">
    <source>
        <dbReference type="ARBA" id="ARBA00023163"/>
    </source>
</evidence>
<evidence type="ECO:0000259" key="4">
    <source>
        <dbReference type="PROSITE" id="PS51078"/>
    </source>
</evidence>
<dbReference type="EMBL" id="JACCEM010000002">
    <property type="protein sequence ID" value="NYT48570.1"/>
    <property type="molecule type" value="Genomic_DNA"/>
</dbReference>
<reference evidence="5 6" key="1">
    <citation type="submission" date="2020-07" db="EMBL/GenBank/DDBJ databases">
        <title>Taxonomic revisions and descriptions of new bacterial species based on genomic comparisons in the high-G+C-content subgroup of the family Alcaligenaceae.</title>
        <authorList>
            <person name="Szabo A."/>
            <person name="Felfoldi T."/>
        </authorList>
    </citation>
    <scope>NUCLEOTIDE SEQUENCE [LARGE SCALE GENOMIC DNA]</scope>
    <source>
        <strain evidence="5 6">LMG 24012</strain>
    </source>
</reference>
<gene>
    <name evidence="5" type="ORF">H0A72_04525</name>
</gene>
<dbReference type="SUPFAM" id="SSF46785">
    <property type="entry name" value="Winged helix' DNA-binding domain"/>
    <property type="match status" value="1"/>
</dbReference>
<protein>
    <submittedName>
        <fullName evidence="5">HTH domain-containing protein</fullName>
    </submittedName>
</protein>
<sequence length="256" mass="28769">MKPKIRPRNRILHIFQLFEQQHTWSVEEIAHEMGTSTSSAYRDVQELSQAGFLIPIVGSRYVLGPAFVQFDRVVRISDPLIRLGTAQMRELLDRTTQRAVAVLSRRYRDQVMCVHQETGNAPYPLTSYERGVAMPLFVGATSKAILAHLNDRTLEKIYLENEEEIKRSLHCTNWKEFRDHLAEIRKAGVAVTTSEVAKGRVGIAAPIFASKQVIGGLSLVVNEPDFEDECQRAAVISAAQAITDALAKEEPWIARS</sequence>
<feature type="domain" description="HTH deoR-type" evidence="3">
    <location>
        <begin position="7"/>
        <end position="62"/>
    </location>
</feature>
<dbReference type="GO" id="GO:0045892">
    <property type="term" value="P:negative regulation of DNA-templated transcription"/>
    <property type="evidence" value="ECO:0007669"/>
    <property type="project" value="TreeGrafter"/>
</dbReference>
<dbReference type="PROSITE" id="PS51078">
    <property type="entry name" value="ICLR_ED"/>
    <property type="match status" value="1"/>
</dbReference>
<keyword evidence="1" id="KW-0805">Transcription regulation</keyword>
<dbReference type="Pfam" id="PF08279">
    <property type="entry name" value="HTH_11"/>
    <property type="match status" value="1"/>
</dbReference>
<feature type="domain" description="IclR-ED" evidence="4">
    <location>
        <begin position="66"/>
        <end position="248"/>
    </location>
</feature>
<dbReference type="Pfam" id="PF01614">
    <property type="entry name" value="IclR_C"/>
    <property type="match status" value="1"/>
</dbReference>
<accession>A0A853G0I4</accession>
<dbReference type="InterPro" id="IPR050707">
    <property type="entry name" value="HTH_MetabolicPath_Reg"/>
</dbReference>